<dbReference type="Proteomes" id="UP000823775">
    <property type="component" value="Unassembled WGS sequence"/>
</dbReference>
<name>A0ABS8T518_DATST</name>
<dbReference type="EMBL" id="JACEIK010001124">
    <property type="protein sequence ID" value="MCD7466238.1"/>
    <property type="molecule type" value="Genomic_DNA"/>
</dbReference>
<evidence type="ECO:0000313" key="3">
    <source>
        <dbReference type="Proteomes" id="UP000823775"/>
    </source>
</evidence>
<proteinExistence type="predicted"/>
<gene>
    <name evidence="2" type="ORF">HAX54_002775</name>
</gene>
<comment type="caution">
    <text evidence="2">The sequence shown here is derived from an EMBL/GenBank/DDBJ whole genome shotgun (WGS) entry which is preliminary data.</text>
</comment>
<evidence type="ECO:0000313" key="2">
    <source>
        <dbReference type="EMBL" id="MCD7466238.1"/>
    </source>
</evidence>
<evidence type="ECO:0000256" key="1">
    <source>
        <dbReference type="SAM" id="MobiDB-lite"/>
    </source>
</evidence>
<sequence>MWKKRENRRFSGRMPVPNRESPDAMLPVNRRIKSSKLKMVMVTYVKAVKHQYSPATVGHCLEPASHRRFTDHGWRNAGVAPVTPSFLQSTDGSTTLCGLPPAFCGGLP</sequence>
<reference evidence="2 3" key="1">
    <citation type="journal article" date="2021" name="BMC Genomics">
        <title>Datura genome reveals duplications of psychoactive alkaloid biosynthetic genes and high mutation rate following tissue culture.</title>
        <authorList>
            <person name="Rajewski A."/>
            <person name="Carter-House D."/>
            <person name="Stajich J."/>
            <person name="Litt A."/>
        </authorList>
    </citation>
    <scope>NUCLEOTIDE SEQUENCE [LARGE SCALE GENOMIC DNA]</scope>
    <source>
        <strain evidence="2">AR-01</strain>
    </source>
</reference>
<feature type="compositionally biased region" description="Basic residues" evidence="1">
    <location>
        <begin position="1"/>
        <end position="11"/>
    </location>
</feature>
<keyword evidence="3" id="KW-1185">Reference proteome</keyword>
<feature type="region of interest" description="Disordered" evidence="1">
    <location>
        <begin position="1"/>
        <end position="24"/>
    </location>
</feature>
<organism evidence="2 3">
    <name type="scientific">Datura stramonium</name>
    <name type="common">Jimsonweed</name>
    <name type="synonym">Common thornapple</name>
    <dbReference type="NCBI Taxonomy" id="4076"/>
    <lineage>
        <taxon>Eukaryota</taxon>
        <taxon>Viridiplantae</taxon>
        <taxon>Streptophyta</taxon>
        <taxon>Embryophyta</taxon>
        <taxon>Tracheophyta</taxon>
        <taxon>Spermatophyta</taxon>
        <taxon>Magnoliopsida</taxon>
        <taxon>eudicotyledons</taxon>
        <taxon>Gunneridae</taxon>
        <taxon>Pentapetalae</taxon>
        <taxon>asterids</taxon>
        <taxon>lamiids</taxon>
        <taxon>Solanales</taxon>
        <taxon>Solanaceae</taxon>
        <taxon>Solanoideae</taxon>
        <taxon>Datureae</taxon>
        <taxon>Datura</taxon>
    </lineage>
</organism>
<feature type="non-terminal residue" evidence="2">
    <location>
        <position position="108"/>
    </location>
</feature>
<protein>
    <submittedName>
        <fullName evidence="2">Uncharacterized protein</fullName>
    </submittedName>
</protein>
<accession>A0ABS8T518</accession>